<keyword evidence="3" id="KW-0472">Membrane</keyword>
<evidence type="ECO:0000256" key="1">
    <source>
        <dbReference type="ARBA" id="ARBA00006068"/>
    </source>
</evidence>
<dbReference type="AlphaFoldDB" id="A9WE87"/>
<dbReference type="Pfam" id="PF03816">
    <property type="entry name" value="LytR_cpsA_psr"/>
    <property type="match status" value="1"/>
</dbReference>
<evidence type="ECO:0000313" key="6">
    <source>
        <dbReference type="EMBL" id="ABY33747.1"/>
    </source>
</evidence>
<organism evidence="6 7">
    <name type="scientific">Chloroflexus aurantiacus (strain ATCC 29366 / DSM 635 / J-10-fl)</name>
    <dbReference type="NCBI Taxonomy" id="324602"/>
    <lineage>
        <taxon>Bacteria</taxon>
        <taxon>Bacillati</taxon>
        <taxon>Chloroflexota</taxon>
        <taxon>Chloroflexia</taxon>
        <taxon>Chloroflexales</taxon>
        <taxon>Chloroflexineae</taxon>
        <taxon>Chloroflexaceae</taxon>
        <taxon>Chloroflexus</taxon>
    </lineage>
</organism>
<dbReference type="InterPro" id="IPR027381">
    <property type="entry name" value="LytR/CpsA/Psr_C"/>
</dbReference>
<evidence type="ECO:0000259" key="5">
    <source>
        <dbReference type="Pfam" id="PF13399"/>
    </source>
</evidence>
<feature type="domain" description="Cell envelope-related transcriptional attenuator" evidence="4">
    <location>
        <begin position="111"/>
        <end position="283"/>
    </location>
</feature>
<dbReference type="EMBL" id="CP000909">
    <property type="protein sequence ID" value="ABY33747.1"/>
    <property type="molecule type" value="Genomic_DNA"/>
</dbReference>
<feature type="region of interest" description="Disordered" evidence="2">
    <location>
        <begin position="1"/>
        <end position="21"/>
    </location>
</feature>
<evidence type="ECO:0000256" key="2">
    <source>
        <dbReference type="SAM" id="MobiDB-lite"/>
    </source>
</evidence>
<dbReference type="PANTHER" id="PTHR33392">
    <property type="entry name" value="POLYISOPRENYL-TEICHOIC ACID--PEPTIDOGLYCAN TEICHOIC ACID TRANSFERASE TAGU"/>
    <property type="match status" value="1"/>
</dbReference>
<dbReference type="NCBIfam" id="TIGR00350">
    <property type="entry name" value="lytR_cpsA_psr"/>
    <property type="match status" value="1"/>
</dbReference>
<dbReference type="KEGG" id="cau:Caur_0499"/>
<dbReference type="STRING" id="324602.Caur_0499"/>
<sequence length="472" mass="51343">MPDKPSNGQYVTPRGGTPYTGETRVMRRLNAPSGSPSTPPRRRWALGRILLGLMTIIILVIGLGYWQVWQLAQRVVVSDPRGPALSSPLLGANILVVGVDIRRDRPEEGVRSDTLMLIRFDGMGGWVNLLSIPRDTQVELDELGPSKINAAYAYGYRHATELYGDGVTPEQAGMAYAADTVSRFLNFDQRGMRVDYVVQVDFDGFAALIDALGGITIDVPRRIVDEAYPTPDYGVMRVEFEPGPQRMDGARALIYARTRHADSDFGRTERQQQVVQAIVQEIQQRNWFERILLIPRLRDAITQDGETPAIVTTLPIANVDTLLAVARIAANLDPALIGRYRIEPGTVAVQTNGSNLIWDANDVAALVTRWLTPPGEASEQAQVQVFNGAGVVGLARRTSEKLAANGFTLLSPADAPPGEYPRTVVYQIGNTPFTARRLAQLLGADLVVGSPPGISSQADIVVILGNDAANGE</sequence>
<feature type="domain" description="LytR/CpsA/Psr regulator C-terminal" evidence="5">
    <location>
        <begin position="381"/>
        <end position="467"/>
    </location>
</feature>
<evidence type="ECO:0000256" key="3">
    <source>
        <dbReference type="SAM" id="Phobius"/>
    </source>
</evidence>
<dbReference type="eggNOG" id="COG1316">
    <property type="taxonomic scope" value="Bacteria"/>
</dbReference>
<dbReference type="PANTHER" id="PTHR33392:SF6">
    <property type="entry name" value="POLYISOPRENYL-TEICHOIC ACID--PEPTIDOGLYCAN TEICHOIC ACID TRANSFERASE TAGU"/>
    <property type="match status" value="1"/>
</dbReference>
<evidence type="ECO:0000313" key="7">
    <source>
        <dbReference type="Proteomes" id="UP000002008"/>
    </source>
</evidence>
<dbReference type="Gene3D" id="3.40.630.190">
    <property type="entry name" value="LCP protein"/>
    <property type="match status" value="1"/>
</dbReference>
<comment type="similarity">
    <text evidence="1">Belongs to the LytR/CpsA/Psr (LCP) family.</text>
</comment>
<dbReference type="InParanoid" id="A9WE87"/>
<dbReference type="HOGENOM" id="CLU_016455_12_1_0"/>
<name>A9WE87_CHLAA</name>
<keyword evidence="3" id="KW-0812">Transmembrane</keyword>
<reference evidence="7" key="1">
    <citation type="journal article" date="2011" name="BMC Genomics">
        <title>Complete genome sequence of the filamentous anoxygenic phototrophic bacterium Chloroflexus aurantiacus.</title>
        <authorList>
            <person name="Tang K.H."/>
            <person name="Barry K."/>
            <person name="Chertkov O."/>
            <person name="Dalin E."/>
            <person name="Han C.S."/>
            <person name="Hauser L.J."/>
            <person name="Honchak B.M."/>
            <person name="Karbach L.E."/>
            <person name="Land M.L."/>
            <person name="Lapidus A."/>
            <person name="Larimer F.W."/>
            <person name="Mikhailova N."/>
            <person name="Pitluck S."/>
            <person name="Pierson B.K."/>
            <person name="Blankenship R.E."/>
        </authorList>
    </citation>
    <scope>NUCLEOTIDE SEQUENCE [LARGE SCALE GENOMIC DNA]</scope>
    <source>
        <strain evidence="7">ATCC 29366 / DSM 635 / J-10-fl</strain>
    </source>
</reference>
<dbReference type="InterPro" id="IPR050922">
    <property type="entry name" value="LytR/CpsA/Psr_CW_biosynth"/>
</dbReference>
<dbReference type="Pfam" id="PF13399">
    <property type="entry name" value="LytR_C"/>
    <property type="match status" value="1"/>
</dbReference>
<gene>
    <name evidence="6" type="ordered locus">Caur_0499</name>
</gene>
<feature type="transmembrane region" description="Helical" evidence="3">
    <location>
        <begin position="49"/>
        <end position="69"/>
    </location>
</feature>
<evidence type="ECO:0000259" key="4">
    <source>
        <dbReference type="Pfam" id="PF03816"/>
    </source>
</evidence>
<dbReference type="Proteomes" id="UP000002008">
    <property type="component" value="Chromosome"/>
</dbReference>
<dbReference type="PATRIC" id="fig|324602.8.peg.567"/>
<dbReference type="InterPro" id="IPR004474">
    <property type="entry name" value="LytR_CpsA_psr"/>
</dbReference>
<protein>
    <submittedName>
        <fullName evidence="6">Cell envelope-related function transcriptional attenuator, LytR/CpsA family</fullName>
    </submittedName>
</protein>
<proteinExistence type="inferred from homology"/>
<feature type="compositionally biased region" description="Polar residues" evidence="2">
    <location>
        <begin position="1"/>
        <end position="10"/>
    </location>
</feature>
<keyword evidence="3" id="KW-1133">Transmembrane helix</keyword>
<dbReference type="Gene3D" id="3.30.70.2390">
    <property type="match status" value="1"/>
</dbReference>
<dbReference type="RefSeq" id="WP_012256403.1">
    <property type="nucleotide sequence ID" value="NC_010175.1"/>
</dbReference>
<dbReference type="EnsemblBacteria" id="ABY33747">
    <property type="protein sequence ID" value="ABY33747"/>
    <property type="gene ID" value="Caur_0499"/>
</dbReference>
<keyword evidence="7" id="KW-1185">Reference proteome</keyword>
<dbReference type="FunCoup" id="A9WE87">
    <property type="interactions" value="104"/>
</dbReference>
<accession>A9WE87</accession>